<evidence type="ECO:0000256" key="3">
    <source>
        <dbReference type="SAM" id="SignalP"/>
    </source>
</evidence>
<dbReference type="EMBL" id="BPLQ01012069">
    <property type="protein sequence ID" value="GIY62249.1"/>
    <property type="molecule type" value="Genomic_DNA"/>
</dbReference>
<keyword evidence="2" id="KW-0964">Secreted</keyword>
<accession>A0AAV4UX47</accession>
<dbReference type="InterPro" id="IPR029277">
    <property type="entry name" value="SVWC_dom"/>
</dbReference>
<sequence>MKKACVLFSSVIVLLVLLSANSKAYIYRGHFDTSNGFCEEERYGRIPVGGVGYDDKRCERIECTMGWYSGEGCSAIATYGMPGCRLVRGKGHYPDCCRHMECGH</sequence>
<proteinExistence type="predicted"/>
<gene>
    <name evidence="5" type="primary">AVEN_182639_1</name>
    <name evidence="5" type="ORF">CDAR_481561</name>
</gene>
<organism evidence="5 6">
    <name type="scientific">Caerostris darwini</name>
    <dbReference type="NCBI Taxonomy" id="1538125"/>
    <lineage>
        <taxon>Eukaryota</taxon>
        <taxon>Metazoa</taxon>
        <taxon>Ecdysozoa</taxon>
        <taxon>Arthropoda</taxon>
        <taxon>Chelicerata</taxon>
        <taxon>Arachnida</taxon>
        <taxon>Araneae</taxon>
        <taxon>Araneomorphae</taxon>
        <taxon>Entelegynae</taxon>
        <taxon>Araneoidea</taxon>
        <taxon>Araneidae</taxon>
        <taxon>Caerostris</taxon>
    </lineage>
</organism>
<name>A0AAV4UX47_9ARAC</name>
<reference evidence="5 6" key="1">
    <citation type="submission" date="2021-06" db="EMBL/GenBank/DDBJ databases">
        <title>Caerostris darwini draft genome.</title>
        <authorList>
            <person name="Kono N."/>
            <person name="Arakawa K."/>
        </authorList>
    </citation>
    <scope>NUCLEOTIDE SEQUENCE [LARGE SCALE GENOMIC DNA]</scope>
</reference>
<comment type="subcellular location">
    <subcellularLocation>
        <location evidence="1">Secreted</location>
    </subcellularLocation>
</comment>
<dbReference type="Proteomes" id="UP001054837">
    <property type="component" value="Unassembled WGS sequence"/>
</dbReference>
<keyword evidence="3" id="KW-0732">Signal</keyword>
<dbReference type="Pfam" id="PF15430">
    <property type="entry name" value="SVWC"/>
    <property type="match status" value="1"/>
</dbReference>
<dbReference type="AlphaFoldDB" id="A0AAV4UX47"/>
<keyword evidence="6" id="KW-1185">Reference proteome</keyword>
<evidence type="ECO:0000256" key="1">
    <source>
        <dbReference type="ARBA" id="ARBA00004613"/>
    </source>
</evidence>
<comment type="caution">
    <text evidence="5">The sequence shown here is derived from an EMBL/GenBank/DDBJ whole genome shotgun (WGS) entry which is preliminary data.</text>
</comment>
<evidence type="ECO:0000313" key="6">
    <source>
        <dbReference type="Proteomes" id="UP001054837"/>
    </source>
</evidence>
<feature type="domain" description="Single" evidence="4">
    <location>
        <begin position="38"/>
        <end position="102"/>
    </location>
</feature>
<feature type="chain" id="PRO_5043629784" evidence="3">
    <location>
        <begin position="25"/>
        <end position="104"/>
    </location>
</feature>
<evidence type="ECO:0000256" key="2">
    <source>
        <dbReference type="ARBA" id="ARBA00022525"/>
    </source>
</evidence>
<dbReference type="GO" id="GO:0005576">
    <property type="term" value="C:extracellular region"/>
    <property type="evidence" value="ECO:0007669"/>
    <property type="project" value="UniProtKB-SubCell"/>
</dbReference>
<protein>
    <submittedName>
        <fullName evidence="5">SVWC domain-containing protein</fullName>
    </submittedName>
</protein>
<evidence type="ECO:0000313" key="5">
    <source>
        <dbReference type="EMBL" id="GIY62249.1"/>
    </source>
</evidence>
<evidence type="ECO:0000259" key="4">
    <source>
        <dbReference type="SMART" id="SM01318"/>
    </source>
</evidence>
<feature type="signal peptide" evidence="3">
    <location>
        <begin position="1"/>
        <end position="24"/>
    </location>
</feature>
<dbReference type="SMART" id="SM01318">
    <property type="entry name" value="SVWC"/>
    <property type="match status" value="1"/>
</dbReference>